<dbReference type="PANTHER" id="PTHR45138">
    <property type="entry name" value="REGULATORY COMPONENTS OF SENSORY TRANSDUCTION SYSTEM"/>
    <property type="match status" value="1"/>
</dbReference>
<evidence type="ECO:0000259" key="1">
    <source>
        <dbReference type="PROSITE" id="PS50887"/>
    </source>
</evidence>
<dbReference type="GO" id="GO:0005886">
    <property type="term" value="C:plasma membrane"/>
    <property type="evidence" value="ECO:0007669"/>
    <property type="project" value="TreeGrafter"/>
</dbReference>
<dbReference type="PROSITE" id="PS50887">
    <property type="entry name" value="GGDEF"/>
    <property type="match status" value="1"/>
</dbReference>
<dbReference type="GO" id="GO:0052621">
    <property type="term" value="F:diguanylate cyclase activity"/>
    <property type="evidence" value="ECO:0007669"/>
    <property type="project" value="TreeGrafter"/>
</dbReference>
<name>A0A6V8SEI5_9CLOT</name>
<accession>A0A6V8SEI5</accession>
<comment type="caution">
    <text evidence="2">The sequence shown here is derived from an EMBL/GenBank/DDBJ whole genome shotgun (WGS) entry which is preliminary data.</text>
</comment>
<dbReference type="CDD" id="cd01949">
    <property type="entry name" value="GGDEF"/>
    <property type="match status" value="1"/>
</dbReference>
<dbReference type="GO" id="GO:0043709">
    <property type="term" value="P:cell adhesion involved in single-species biofilm formation"/>
    <property type="evidence" value="ECO:0007669"/>
    <property type="project" value="TreeGrafter"/>
</dbReference>
<dbReference type="InterPro" id="IPR050469">
    <property type="entry name" value="Diguanylate_Cyclase"/>
</dbReference>
<feature type="domain" description="GGDEF" evidence="1">
    <location>
        <begin position="165"/>
        <end position="296"/>
    </location>
</feature>
<dbReference type="PANTHER" id="PTHR45138:SF9">
    <property type="entry name" value="DIGUANYLATE CYCLASE DGCM-RELATED"/>
    <property type="match status" value="1"/>
</dbReference>
<dbReference type="InterPro" id="IPR029787">
    <property type="entry name" value="Nucleotide_cyclase"/>
</dbReference>
<dbReference type="SUPFAM" id="SSF55073">
    <property type="entry name" value="Nucleotide cyclase"/>
    <property type="match status" value="1"/>
</dbReference>
<dbReference type="GO" id="GO:1902201">
    <property type="term" value="P:negative regulation of bacterial-type flagellum-dependent cell motility"/>
    <property type="evidence" value="ECO:0007669"/>
    <property type="project" value="TreeGrafter"/>
</dbReference>
<dbReference type="Gene3D" id="3.30.70.270">
    <property type="match status" value="1"/>
</dbReference>
<dbReference type="AlphaFoldDB" id="A0A6V8SEI5"/>
<evidence type="ECO:0000313" key="3">
    <source>
        <dbReference type="Proteomes" id="UP000580568"/>
    </source>
</evidence>
<dbReference type="InterPro" id="IPR043128">
    <property type="entry name" value="Rev_trsase/Diguanyl_cyclase"/>
</dbReference>
<dbReference type="EMBL" id="BLZR01000001">
    <property type="protein sequence ID" value="GFP75231.1"/>
    <property type="molecule type" value="Genomic_DNA"/>
</dbReference>
<organism evidence="2 3">
    <name type="scientific">Clostridium fungisolvens</name>
    <dbReference type="NCBI Taxonomy" id="1604897"/>
    <lineage>
        <taxon>Bacteria</taxon>
        <taxon>Bacillati</taxon>
        <taxon>Bacillota</taxon>
        <taxon>Clostridia</taxon>
        <taxon>Eubacteriales</taxon>
        <taxon>Clostridiaceae</taxon>
        <taxon>Clostridium</taxon>
    </lineage>
</organism>
<dbReference type="FunFam" id="3.30.70.270:FF:000001">
    <property type="entry name" value="Diguanylate cyclase domain protein"/>
    <property type="match status" value="1"/>
</dbReference>
<dbReference type="SMART" id="SM00267">
    <property type="entry name" value="GGDEF"/>
    <property type="match status" value="1"/>
</dbReference>
<dbReference type="RefSeq" id="WP_183276754.1">
    <property type="nucleotide sequence ID" value="NZ_BLZR01000001.1"/>
</dbReference>
<sequence length="296" mass="33764">MDKDITIDFIENNLNIFQKLYDVIRVVDPITKRVLLYNGNTLIEKGSSCFNKIGKEAICENCISIRALKDKKTYMKIESVDNKSYLITVLPIEVDNKTLIVELIKDATDSLFYGHSLDGKGCKVSNIINDLKLMTIRDSLTDIGNRRFIDETLPIDMKVCFKKDEPISIIMVDVDYFKSINDRFGHTTGDFVLKELAGCLKQCIRNKKDWIGRYGGEEFLVCIPGADEKAALVIAERMHERIAKKKFIYNNEDIKITASFGICSTSNKEITVEEFLNLADKKLYEAKNAGRNRIVF</sequence>
<keyword evidence="3" id="KW-1185">Reference proteome</keyword>
<dbReference type="Proteomes" id="UP000580568">
    <property type="component" value="Unassembled WGS sequence"/>
</dbReference>
<evidence type="ECO:0000313" key="2">
    <source>
        <dbReference type="EMBL" id="GFP75231.1"/>
    </source>
</evidence>
<gene>
    <name evidence="2" type="ORF">bsdtw1_01304</name>
</gene>
<dbReference type="Pfam" id="PF00990">
    <property type="entry name" value="GGDEF"/>
    <property type="match status" value="1"/>
</dbReference>
<dbReference type="InterPro" id="IPR000160">
    <property type="entry name" value="GGDEF_dom"/>
</dbReference>
<proteinExistence type="predicted"/>
<dbReference type="NCBIfam" id="TIGR00254">
    <property type="entry name" value="GGDEF"/>
    <property type="match status" value="1"/>
</dbReference>
<reference evidence="2 3" key="1">
    <citation type="submission" date="2020-07" db="EMBL/GenBank/DDBJ databases">
        <title>A new beta-1,3-glucan-decomposing anaerobic bacterium isolated from anoxic soil subjected to biological soil disinfestation.</title>
        <authorList>
            <person name="Ueki A."/>
            <person name="Tonouchi A."/>
        </authorList>
    </citation>
    <scope>NUCLEOTIDE SEQUENCE [LARGE SCALE GENOMIC DNA]</scope>
    <source>
        <strain evidence="2 3">TW1</strain>
    </source>
</reference>
<protein>
    <recommendedName>
        <fullName evidence="1">GGDEF domain-containing protein</fullName>
    </recommendedName>
</protein>